<reference evidence="2" key="2">
    <citation type="journal article" date="2021" name="Appl. Environ. Microbiol.">
        <title>Adaptability of a Caproate-Producing Bacterium Contributes to Its Dominance in an Anaerobic Fermentation System.</title>
        <authorList>
            <person name="Wang H."/>
            <person name="Gu Y."/>
            <person name="Zhou W."/>
            <person name="Zhao D."/>
            <person name="Qiao Z."/>
            <person name="Zheng J."/>
            <person name="Gao J."/>
            <person name="Chen X."/>
            <person name="Ren C."/>
            <person name="Xu Y."/>
        </authorList>
    </citation>
    <scope>NUCLEOTIDE SEQUENCE</scope>
    <source>
        <strain evidence="2">JNU-WLY1368</strain>
    </source>
</reference>
<dbReference type="EMBL" id="CP046161">
    <property type="protein sequence ID" value="QKO30488.1"/>
    <property type="molecule type" value="Genomic_DNA"/>
</dbReference>
<gene>
    <name evidence="1" type="ORF">GJQ69_08445</name>
    <name evidence="2" type="ORF">GKP14_05350</name>
</gene>
<dbReference type="InterPro" id="IPR036649">
    <property type="entry name" value="Pyrophosphatase_sf"/>
</dbReference>
<dbReference type="AlphaFoldDB" id="A0A859DSQ1"/>
<evidence type="ECO:0000313" key="3">
    <source>
        <dbReference type="Proteomes" id="UP000501316"/>
    </source>
</evidence>
<sequence length="117" mass="12975">MKTDADFWNAVNTLLAESEIVVDRPKGSVHPHWPDFVYPADYGYLKGTASMDGSGIDVWIGSELHRQADAILCTIDLLKRDSEIKILIGCTEAEKSLIVNAQNQSSNMKAILVRRTV</sequence>
<dbReference type="SUPFAM" id="SSF50324">
    <property type="entry name" value="Inorganic pyrophosphatase"/>
    <property type="match status" value="1"/>
</dbReference>
<reference evidence="3 4" key="1">
    <citation type="submission" date="2019-11" db="EMBL/GenBank/DDBJ databases">
        <authorList>
            <person name="Ren C."/>
            <person name="Wang H."/>
            <person name="Xu Y."/>
        </authorList>
    </citation>
    <scope>NUCLEOTIDE SEQUENCE [LARGE SCALE GENOMIC DNA]</scope>
    <source>
        <strain evidence="4">JNU-WLY1368</strain>
        <strain evidence="1 3">LBM 19010</strain>
    </source>
</reference>
<dbReference type="EMBL" id="CP046051">
    <property type="protein sequence ID" value="QKN24499.1"/>
    <property type="molecule type" value="Genomic_DNA"/>
</dbReference>
<name>A0A859DSQ1_9FIRM</name>
<proteinExistence type="predicted"/>
<dbReference type="GO" id="GO:0005737">
    <property type="term" value="C:cytoplasm"/>
    <property type="evidence" value="ECO:0007669"/>
    <property type="project" value="InterPro"/>
</dbReference>
<dbReference type="RefSeq" id="WP_086035169.1">
    <property type="nucleotide sequence ID" value="NZ_CP046051.1"/>
</dbReference>
<dbReference type="KEGG" id="clf:GJQ69_08445"/>
<evidence type="ECO:0000313" key="1">
    <source>
        <dbReference type="EMBL" id="QKN24499.1"/>
    </source>
</evidence>
<accession>A0A859DSQ1</accession>
<evidence type="ECO:0000313" key="2">
    <source>
        <dbReference type="EMBL" id="QKO30488.1"/>
    </source>
</evidence>
<keyword evidence="4" id="KW-1185">Reference proteome</keyword>
<organism evidence="1 3">
    <name type="scientific">Caproicibacterium lactatifermentans</name>
    <dbReference type="NCBI Taxonomy" id="2666138"/>
    <lineage>
        <taxon>Bacteria</taxon>
        <taxon>Bacillati</taxon>
        <taxon>Bacillota</taxon>
        <taxon>Clostridia</taxon>
        <taxon>Eubacteriales</taxon>
        <taxon>Oscillospiraceae</taxon>
        <taxon>Caproicibacterium</taxon>
    </lineage>
</organism>
<reference evidence="2" key="3">
    <citation type="journal article" date="2022" name="Int. J. Syst. Evol. Microbiol.">
        <title>Caproicibacterium lactatifermentans sp. nov., isolated from pit clay used for the production of Chinese strong aroma-type liquor.</title>
        <authorList>
            <person name="Wang H."/>
            <person name="Gu Y."/>
            <person name="Zhao D."/>
            <person name="Qiao Z."/>
            <person name="Zheng J."/>
            <person name="Gao J."/>
            <person name="Ren C."/>
            <person name="Xu Y."/>
        </authorList>
    </citation>
    <scope>NUCLEOTIDE SEQUENCE</scope>
    <source>
        <strain evidence="2">JNU-WLY1368</strain>
    </source>
</reference>
<dbReference type="GO" id="GO:0000287">
    <property type="term" value="F:magnesium ion binding"/>
    <property type="evidence" value="ECO:0007669"/>
    <property type="project" value="InterPro"/>
</dbReference>
<dbReference type="GO" id="GO:0004427">
    <property type="term" value="F:inorganic diphosphate phosphatase activity"/>
    <property type="evidence" value="ECO:0007669"/>
    <property type="project" value="InterPro"/>
</dbReference>
<dbReference type="Proteomes" id="UP000501316">
    <property type="component" value="Chromosome"/>
</dbReference>
<evidence type="ECO:0000313" key="4">
    <source>
        <dbReference type="Proteomes" id="UP000509623"/>
    </source>
</evidence>
<protein>
    <submittedName>
        <fullName evidence="1">Inorganic pyrophosphatase</fullName>
    </submittedName>
</protein>
<dbReference type="Proteomes" id="UP000509623">
    <property type="component" value="Chromosome"/>
</dbReference>
<dbReference type="GO" id="GO:0006796">
    <property type="term" value="P:phosphate-containing compound metabolic process"/>
    <property type="evidence" value="ECO:0007669"/>
    <property type="project" value="InterPro"/>
</dbReference>